<dbReference type="RefSeq" id="WP_168108695.1">
    <property type="nucleotide sequence ID" value="NZ_VTOX01000006.1"/>
</dbReference>
<comment type="caution">
    <text evidence="3">The sequence shown here is derived from an EMBL/GenBank/DDBJ whole genome shotgun (WGS) entry which is preliminary data.</text>
</comment>
<dbReference type="EMBL" id="VTOX01000006">
    <property type="protein sequence ID" value="NKE67581.1"/>
    <property type="molecule type" value="Genomic_DNA"/>
</dbReference>
<feature type="region of interest" description="Disordered" evidence="1">
    <location>
        <begin position="21"/>
        <end position="95"/>
    </location>
</feature>
<protein>
    <submittedName>
        <fullName evidence="3">Uncharacterized protein</fullName>
    </submittedName>
</protein>
<keyword evidence="2" id="KW-0732">Signal</keyword>
<feature type="chain" id="PRO_5030765765" evidence="2">
    <location>
        <begin position="20"/>
        <end position="95"/>
    </location>
</feature>
<evidence type="ECO:0000256" key="1">
    <source>
        <dbReference type="SAM" id="MobiDB-lite"/>
    </source>
</evidence>
<proteinExistence type="predicted"/>
<name>A0A7X6I7R8_9BURK</name>
<reference evidence="3 4" key="1">
    <citation type="journal article" date="2020" name="Nature">
        <title>Bacterial chemolithoautotrophy via manganese oxidation.</title>
        <authorList>
            <person name="Yu H."/>
            <person name="Leadbetter J.R."/>
        </authorList>
    </citation>
    <scope>NUCLEOTIDE SEQUENCE [LARGE SCALE GENOMIC DNA]</scope>
    <source>
        <strain evidence="3 4">RBP-1</strain>
    </source>
</reference>
<accession>A0A7X6I7R8</accession>
<dbReference type="AlphaFoldDB" id="A0A7X6I7R8"/>
<feature type="compositionally biased region" description="Low complexity" evidence="1">
    <location>
        <begin position="53"/>
        <end position="67"/>
    </location>
</feature>
<evidence type="ECO:0000313" key="3">
    <source>
        <dbReference type="EMBL" id="NKE67581.1"/>
    </source>
</evidence>
<dbReference type="Proteomes" id="UP000521868">
    <property type="component" value="Unassembled WGS sequence"/>
</dbReference>
<feature type="compositionally biased region" description="Basic and acidic residues" evidence="1">
    <location>
        <begin position="79"/>
        <end position="95"/>
    </location>
</feature>
<evidence type="ECO:0000256" key="2">
    <source>
        <dbReference type="SAM" id="SignalP"/>
    </source>
</evidence>
<organism evidence="3 4">
    <name type="scientific">Ramlibacter lithotrophicus</name>
    <dbReference type="NCBI Taxonomy" id="2606681"/>
    <lineage>
        <taxon>Bacteria</taxon>
        <taxon>Pseudomonadati</taxon>
        <taxon>Pseudomonadota</taxon>
        <taxon>Betaproteobacteria</taxon>
        <taxon>Burkholderiales</taxon>
        <taxon>Comamonadaceae</taxon>
        <taxon>Ramlibacter</taxon>
    </lineage>
</organism>
<feature type="signal peptide" evidence="2">
    <location>
        <begin position="1"/>
        <end position="19"/>
    </location>
</feature>
<gene>
    <name evidence="3" type="ORF">RAMLITH_17295</name>
</gene>
<keyword evidence="4" id="KW-1185">Reference proteome</keyword>
<evidence type="ECO:0000313" key="4">
    <source>
        <dbReference type="Proteomes" id="UP000521868"/>
    </source>
</evidence>
<sequence>MRKMITTVLAALLATSAYAADVAPPETPGSAAPKAVAEKKHLAKKHGLQPVKQPQAQMAGDAGAQAKAEAKHLKKTHGKINDSADKRLEKDHPNH</sequence>